<reference evidence="4 5" key="1">
    <citation type="submission" date="2019-02" db="EMBL/GenBank/DDBJ databases">
        <title>Kribbella capetownensis sp. nov. and Kribbella speibonae sp. nov., isolated from soil.</title>
        <authorList>
            <person name="Curtis S.M."/>
            <person name="Norton I."/>
            <person name="Everest G.J."/>
            <person name="Meyers P.R."/>
        </authorList>
    </citation>
    <scope>NUCLEOTIDE SEQUENCE [LARGE SCALE GENOMIC DNA]</scope>
    <source>
        <strain evidence="2 4">SK5</strain>
        <strain evidence="3 5">YM55</strain>
    </source>
</reference>
<name>A0A4V2M5V6_9ACTN</name>
<keyword evidence="4" id="KW-1185">Reference proteome</keyword>
<keyword evidence="1" id="KW-1133">Transmembrane helix</keyword>
<feature type="transmembrane region" description="Helical" evidence="1">
    <location>
        <begin position="67"/>
        <end position="87"/>
    </location>
</feature>
<gene>
    <name evidence="2" type="ORF">E0H58_41370</name>
    <name evidence="3" type="ORF">E0H92_06240</name>
</gene>
<feature type="transmembrane region" description="Helical" evidence="1">
    <location>
        <begin position="41"/>
        <end position="61"/>
    </location>
</feature>
<sequence>MIDFPDWFVALLVAALVLGGAIPVSVPLAAVGYVRARRHPYWNALWYWTWSTVLSAAIMAACVGLRIFFVAAILDCALLWTLAWFLLPPERRARLQYGRTARPQPMPYAVPYPMPHPMPQAPPQQFHAQQYAGWPR</sequence>
<feature type="transmembrane region" description="Helical" evidence="1">
    <location>
        <begin position="6"/>
        <end position="34"/>
    </location>
</feature>
<dbReference type="EMBL" id="SJJY01000015">
    <property type="protein sequence ID" value="TCC15973.1"/>
    <property type="molecule type" value="Genomic_DNA"/>
</dbReference>
<evidence type="ECO:0000313" key="5">
    <source>
        <dbReference type="Proteomes" id="UP000294225"/>
    </source>
</evidence>
<comment type="caution">
    <text evidence="3">The sequence shown here is derived from an EMBL/GenBank/DDBJ whole genome shotgun (WGS) entry which is preliminary data.</text>
</comment>
<dbReference type="RefSeq" id="WP_131468995.1">
    <property type="nucleotide sequence ID" value="NZ_SJJY01000015.1"/>
</dbReference>
<evidence type="ECO:0000313" key="2">
    <source>
        <dbReference type="EMBL" id="TCC15973.1"/>
    </source>
</evidence>
<keyword evidence="1" id="KW-0812">Transmembrane</keyword>
<accession>A0A4V2M5V6</accession>
<dbReference type="EMBL" id="SJKC01000001">
    <property type="protein sequence ID" value="TCC41262.1"/>
    <property type="molecule type" value="Genomic_DNA"/>
</dbReference>
<organism evidence="3 5">
    <name type="scientific">Kribbella speibonae</name>
    <dbReference type="NCBI Taxonomy" id="1572660"/>
    <lineage>
        <taxon>Bacteria</taxon>
        <taxon>Bacillati</taxon>
        <taxon>Actinomycetota</taxon>
        <taxon>Actinomycetes</taxon>
        <taxon>Propionibacteriales</taxon>
        <taxon>Kribbellaceae</taxon>
        <taxon>Kribbella</taxon>
    </lineage>
</organism>
<evidence type="ECO:0000313" key="3">
    <source>
        <dbReference type="EMBL" id="TCC41262.1"/>
    </source>
</evidence>
<evidence type="ECO:0000313" key="4">
    <source>
        <dbReference type="Proteomes" id="UP000292385"/>
    </source>
</evidence>
<proteinExistence type="predicted"/>
<dbReference type="AlphaFoldDB" id="A0A4V2M5V6"/>
<protein>
    <submittedName>
        <fullName evidence="3">Uncharacterized protein</fullName>
    </submittedName>
</protein>
<dbReference type="Proteomes" id="UP000294225">
    <property type="component" value="Unassembled WGS sequence"/>
</dbReference>
<evidence type="ECO:0000256" key="1">
    <source>
        <dbReference type="SAM" id="Phobius"/>
    </source>
</evidence>
<keyword evidence="1" id="KW-0472">Membrane</keyword>
<dbReference type="Proteomes" id="UP000292385">
    <property type="component" value="Unassembled WGS sequence"/>
</dbReference>